<dbReference type="GO" id="GO:0006355">
    <property type="term" value="P:regulation of DNA-templated transcription"/>
    <property type="evidence" value="ECO:0007669"/>
    <property type="project" value="InterPro"/>
</dbReference>
<feature type="modified residue" description="4-aspartylphosphate" evidence="3">
    <location>
        <position position="53"/>
    </location>
</feature>
<dbReference type="PANTHER" id="PTHR45566:SF1">
    <property type="entry name" value="HTH-TYPE TRANSCRIPTIONAL REGULATOR YHJB-RELATED"/>
    <property type="match status" value="1"/>
</dbReference>
<dbReference type="PANTHER" id="PTHR45566">
    <property type="entry name" value="HTH-TYPE TRANSCRIPTIONAL REGULATOR YHJB-RELATED"/>
    <property type="match status" value="1"/>
</dbReference>
<accession>A0A1E8PWS3</accession>
<dbReference type="Pfam" id="PF00196">
    <property type="entry name" value="GerE"/>
    <property type="match status" value="1"/>
</dbReference>
<dbReference type="InterPro" id="IPR000792">
    <property type="entry name" value="Tscrpt_reg_LuxR_C"/>
</dbReference>
<dbReference type="Gene3D" id="3.40.50.2300">
    <property type="match status" value="1"/>
</dbReference>
<dbReference type="PRINTS" id="PR00038">
    <property type="entry name" value="HTHLUXR"/>
</dbReference>
<dbReference type="CDD" id="cd06170">
    <property type="entry name" value="LuxR_C_like"/>
    <property type="match status" value="1"/>
</dbReference>
<dbReference type="GO" id="GO:0000160">
    <property type="term" value="P:phosphorelay signal transduction system"/>
    <property type="evidence" value="ECO:0007669"/>
    <property type="project" value="InterPro"/>
</dbReference>
<evidence type="ECO:0008006" key="8">
    <source>
        <dbReference type="Google" id="ProtNLM"/>
    </source>
</evidence>
<evidence type="ECO:0000259" key="5">
    <source>
        <dbReference type="PROSITE" id="PS50110"/>
    </source>
</evidence>
<dbReference type="PROSITE" id="PS50043">
    <property type="entry name" value="HTH_LUXR_2"/>
    <property type="match status" value="1"/>
</dbReference>
<keyword evidence="2" id="KW-0238">DNA-binding</keyword>
<dbReference type="Proteomes" id="UP000092634">
    <property type="component" value="Unassembled WGS sequence"/>
</dbReference>
<dbReference type="EMBL" id="MAQB02000001">
    <property type="protein sequence ID" value="OFJ50139.1"/>
    <property type="molecule type" value="Genomic_DNA"/>
</dbReference>
<dbReference type="SUPFAM" id="SSF46894">
    <property type="entry name" value="C-terminal effector domain of the bipartite response regulators"/>
    <property type="match status" value="1"/>
</dbReference>
<dbReference type="InterPro" id="IPR016032">
    <property type="entry name" value="Sig_transdc_resp-reg_C-effctor"/>
</dbReference>
<comment type="caution">
    <text evidence="6">The sequence shown here is derived from an EMBL/GenBank/DDBJ whole genome shotgun (WGS) entry which is preliminary data.</text>
</comment>
<evidence type="ECO:0000256" key="1">
    <source>
        <dbReference type="ARBA" id="ARBA00022553"/>
    </source>
</evidence>
<proteinExistence type="predicted"/>
<dbReference type="SMART" id="SM00421">
    <property type="entry name" value="HTH_LUXR"/>
    <property type="match status" value="1"/>
</dbReference>
<dbReference type="SUPFAM" id="SSF52172">
    <property type="entry name" value="CheY-like"/>
    <property type="match status" value="1"/>
</dbReference>
<organism evidence="6 7">
    <name type="scientific">Janthinobacterium lividum</name>
    <dbReference type="NCBI Taxonomy" id="29581"/>
    <lineage>
        <taxon>Bacteria</taxon>
        <taxon>Pseudomonadati</taxon>
        <taxon>Pseudomonadota</taxon>
        <taxon>Betaproteobacteria</taxon>
        <taxon>Burkholderiales</taxon>
        <taxon>Oxalobacteraceae</taxon>
        <taxon>Janthinobacterium</taxon>
    </lineage>
</organism>
<dbReference type="InterPro" id="IPR058245">
    <property type="entry name" value="NreC/VraR/RcsB-like_REC"/>
</dbReference>
<dbReference type="SMART" id="SM00448">
    <property type="entry name" value="REC"/>
    <property type="match status" value="1"/>
</dbReference>
<dbReference type="CDD" id="cd17535">
    <property type="entry name" value="REC_NarL-like"/>
    <property type="match status" value="1"/>
</dbReference>
<feature type="domain" description="Response regulatory" evidence="5">
    <location>
        <begin position="2"/>
        <end position="118"/>
    </location>
</feature>
<reference evidence="6 7" key="1">
    <citation type="submission" date="2016-10" db="EMBL/GenBank/DDBJ databases">
        <title>Updated version of Genome Assembly of Janthinobacterium lividum ERGS5:01.</title>
        <authorList>
            <person name="Kumar R."/>
            <person name="Acharya V."/>
            <person name="Singh D."/>
        </authorList>
    </citation>
    <scope>NUCLEOTIDE SEQUENCE [LARGE SCALE GENOMIC DNA]</scope>
    <source>
        <strain evidence="6 7">ERGS5:01</strain>
    </source>
</reference>
<protein>
    <recommendedName>
        <fullName evidence="8">Response regulator transcription factor</fullName>
    </recommendedName>
</protein>
<dbReference type="Pfam" id="PF00072">
    <property type="entry name" value="Response_reg"/>
    <property type="match status" value="1"/>
</dbReference>
<evidence type="ECO:0000313" key="7">
    <source>
        <dbReference type="Proteomes" id="UP000092634"/>
    </source>
</evidence>
<dbReference type="GO" id="GO:0003677">
    <property type="term" value="F:DNA binding"/>
    <property type="evidence" value="ECO:0007669"/>
    <property type="project" value="UniProtKB-KW"/>
</dbReference>
<dbReference type="InterPro" id="IPR011006">
    <property type="entry name" value="CheY-like_superfamily"/>
</dbReference>
<gene>
    <name evidence="6" type="ORF">BA896_007500</name>
</gene>
<sequence>MNILLVDDHPLFREGLSLVLHSLMDDVSTSEAGSCEQALEHLDSHRVDLVLLDLGLPGMSGFEGLAAVRRDHPDVPVVVLSSNEDRASVMQAIDGGAMGFIPKSSTSGVLAGALRLILAKGVYLPATVFLSDRNVPSPGPSAPATPRARTCADLGMTQRQSDVLHLVLQGKSTKIICRELDLSLSTIKAHTSAALRALNVTTRTQAVIAANKLGLAFPG</sequence>
<dbReference type="PROSITE" id="PS50110">
    <property type="entry name" value="RESPONSE_REGULATORY"/>
    <property type="match status" value="1"/>
</dbReference>
<dbReference type="AlphaFoldDB" id="A0A1E8PWS3"/>
<dbReference type="InterPro" id="IPR001789">
    <property type="entry name" value="Sig_transdc_resp-reg_receiver"/>
</dbReference>
<evidence type="ECO:0000256" key="2">
    <source>
        <dbReference type="ARBA" id="ARBA00023125"/>
    </source>
</evidence>
<evidence type="ECO:0000259" key="4">
    <source>
        <dbReference type="PROSITE" id="PS50043"/>
    </source>
</evidence>
<dbReference type="InterPro" id="IPR051015">
    <property type="entry name" value="EvgA-like"/>
</dbReference>
<evidence type="ECO:0000256" key="3">
    <source>
        <dbReference type="PROSITE-ProRule" id="PRU00169"/>
    </source>
</evidence>
<feature type="domain" description="HTH luxR-type" evidence="4">
    <location>
        <begin position="149"/>
        <end position="214"/>
    </location>
</feature>
<keyword evidence="1 3" id="KW-0597">Phosphoprotein</keyword>
<name>A0A1E8PWS3_9BURK</name>
<evidence type="ECO:0000313" key="6">
    <source>
        <dbReference type="EMBL" id="OFJ50139.1"/>
    </source>
</evidence>